<feature type="compositionally biased region" description="Polar residues" evidence="1">
    <location>
        <begin position="172"/>
        <end position="193"/>
    </location>
</feature>
<feature type="compositionally biased region" description="Polar residues" evidence="1">
    <location>
        <begin position="134"/>
        <end position="155"/>
    </location>
</feature>
<dbReference type="OrthoDB" id="5402622at2759"/>
<feature type="compositionally biased region" description="Acidic residues" evidence="1">
    <location>
        <begin position="831"/>
        <end position="841"/>
    </location>
</feature>
<dbReference type="Proteomes" id="UP000029964">
    <property type="component" value="Unassembled WGS sequence"/>
</dbReference>
<feature type="region of interest" description="Disordered" evidence="1">
    <location>
        <begin position="1"/>
        <end position="268"/>
    </location>
</feature>
<protein>
    <submittedName>
        <fullName evidence="3">Uncharacterized protein</fullName>
    </submittedName>
</protein>
<evidence type="ECO:0000256" key="2">
    <source>
        <dbReference type="SAM" id="Phobius"/>
    </source>
</evidence>
<feature type="compositionally biased region" description="Polar residues" evidence="1">
    <location>
        <begin position="220"/>
        <end position="239"/>
    </location>
</feature>
<dbReference type="AlphaFoldDB" id="A0A086T3B9"/>
<feature type="compositionally biased region" description="Basic and acidic residues" evidence="1">
    <location>
        <begin position="897"/>
        <end position="906"/>
    </location>
</feature>
<feature type="compositionally biased region" description="Basic and acidic residues" evidence="1">
    <location>
        <begin position="120"/>
        <end position="133"/>
    </location>
</feature>
<feature type="region of interest" description="Disordered" evidence="1">
    <location>
        <begin position="828"/>
        <end position="869"/>
    </location>
</feature>
<feature type="compositionally biased region" description="Basic and acidic residues" evidence="1">
    <location>
        <begin position="599"/>
        <end position="619"/>
    </location>
</feature>
<feature type="compositionally biased region" description="Polar residues" evidence="1">
    <location>
        <begin position="251"/>
        <end position="263"/>
    </location>
</feature>
<evidence type="ECO:0000256" key="1">
    <source>
        <dbReference type="SAM" id="MobiDB-lite"/>
    </source>
</evidence>
<feature type="compositionally biased region" description="Basic residues" evidence="1">
    <location>
        <begin position="100"/>
        <end position="113"/>
    </location>
</feature>
<keyword evidence="4" id="KW-1185">Reference proteome</keyword>
<feature type="region of interest" description="Disordered" evidence="1">
    <location>
        <begin position="599"/>
        <end position="792"/>
    </location>
</feature>
<sequence length="1206" mass="134664">MADHHDGGRRASVPATPAGHHQRRSYEPGEPSATGSLRGAIPTTEQNSARDDSPNMDSSPAGAPSHSEEHATGDGRVRRRNRHRSGGGFLLQDVVDRDHSTRHRTRSMLHQKGKGPPQTPEKKSQSRHVEDSTTARSSSVPLSEASTASPATQGSGRDRISTSDDHTRVGGASSSPSGLDVDSTQIVNMALNLSESRRVASRRNVSRTDPPRLVPLPDSGSKSNLRLHFQQQRKTSRTGSPRPGQVPSPRIPSSSFRANSPLQGSFDAAQDPHFRYQFSASTLARAQKAKEHLELMAEYRRLLEHVPPLKPGHDGQPAASPSSSPSVVPQDRQVVLGRPYNPLQYVRNRKVRTRERKVIDGEQQGFGDVECVRAWVDRVCQWNSGPGTNGVKNAFTMPSFPGADDPDGQPSPEPASKQALRARRPRVDWFFDPCDMIADAYWLEQDHHKQLIEDRLWRKIFPAVPNLPTRPTSRQVEELDLDAALWSARTTEPDETPGQQDMRRVHTEDGTPGTTRERAKQKLHDMKGFHHRHSSSIYGPHDFFRTRRESISDASGSEGDAKVDSRRRAARHGRRETITSGANDLLQKQMTDALAQEAKEKELASVPETEKAAWPDRTEPNAPLSPERVPNVQQSSRSHSRKTSVADLSDSDTRVNANRSRLASPARLHQQGRPSLEIPEDPSREYAQRSVPGSPKLEDAKDYAFPSHSGVNISVVSSHSGSPTRNPLSKVRRRLRDKSRSRDLGAESQSDLDDDGKQYPTVLEPPSPSEKLAVRATDESHKSHHPSNSMRMHDDQAAGLRGLFRSPRIDTVIRGGVSKLGDLIWRKDASESESESEGSDAEDVRGRRRRPSMNGSRRGSKPLQDGEHKQEAKHFYDIMPQFQHVGESQSRQAAKWEQLKPPRIDVRGASPTPSPSRAPIQGRHGDAEASESESHSNGVSSEGVRAAGGRLNAVIDARHIPGQTGRAPGRQWSITDRTPFPEQQTKLSKREIARVRALILSSGIKAKEINRRANELRRPLCKESLELSKMSRRSSVGELAWADIAELAPECKELHEQQVPSCEIYPLASRALGMAIQASGQRWQASADRFTSDTMPRLQRRIWDVRSRLTDELSQMTRQATDEADEASNELALDQPLKVKHVVDVIEKLLRKRRRRFRWLRRAMWLAVEWVLVGFMWYVWFVVTILRIFLGVGRGVWGGVRWLLWL</sequence>
<organism evidence="3 4">
    <name type="scientific">Hapsidospora chrysogenum (strain ATCC 11550 / CBS 779.69 / DSM 880 / IAM 14645 / JCM 23072 / IMI 49137)</name>
    <name type="common">Acremonium chrysogenum</name>
    <dbReference type="NCBI Taxonomy" id="857340"/>
    <lineage>
        <taxon>Eukaryota</taxon>
        <taxon>Fungi</taxon>
        <taxon>Dikarya</taxon>
        <taxon>Ascomycota</taxon>
        <taxon>Pezizomycotina</taxon>
        <taxon>Sordariomycetes</taxon>
        <taxon>Hypocreomycetidae</taxon>
        <taxon>Hypocreales</taxon>
        <taxon>Bionectriaceae</taxon>
        <taxon>Hapsidospora</taxon>
    </lineage>
</organism>
<feature type="compositionally biased region" description="Basic and acidic residues" evidence="1">
    <location>
        <begin position="156"/>
        <end position="168"/>
    </location>
</feature>
<feature type="compositionally biased region" description="Polar residues" evidence="1">
    <location>
        <begin position="709"/>
        <end position="727"/>
    </location>
</feature>
<evidence type="ECO:0000313" key="4">
    <source>
        <dbReference type="Proteomes" id="UP000029964"/>
    </source>
</evidence>
<feature type="compositionally biased region" description="Low complexity" evidence="1">
    <location>
        <begin position="935"/>
        <end position="944"/>
    </location>
</feature>
<feature type="region of interest" description="Disordered" evidence="1">
    <location>
        <begin position="491"/>
        <end position="517"/>
    </location>
</feature>
<keyword evidence="2" id="KW-0812">Transmembrane</keyword>
<dbReference type="HOGENOM" id="CLU_002712_0_0_1"/>
<evidence type="ECO:0000313" key="3">
    <source>
        <dbReference type="EMBL" id="KFH43851.1"/>
    </source>
</evidence>
<dbReference type="PANTHER" id="PTHR38426">
    <property type="entry name" value="MAINTENANCE OF TELOMERE CAPPING PROTEIN 4"/>
    <property type="match status" value="1"/>
</dbReference>
<feature type="compositionally biased region" description="Basic and acidic residues" evidence="1">
    <location>
        <begin position="501"/>
        <end position="517"/>
    </location>
</feature>
<dbReference type="InterPro" id="IPR038769">
    <property type="entry name" value="MTC4"/>
</dbReference>
<comment type="caution">
    <text evidence="3">The sequence shown here is derived from an EMBL/GenBank/DDBJ whole genome shotgun (WGS) entry which is preliminary data.</text>
</comment>
<feature type="region of interest" description="Disordered" evidence="1">
    <location>
        <begin position="306"/>
        <end position="334"/>
    </location>
</feature>
<proteinExistence type="predicted"/>
<feature type="region of interest" description="Disordered" evidence="1">
    <location>
        <begin position="885"/>
        <end position="945"/>
    </location>
</feature>
<feature type="compositionally biased region" description="Basic and acidic residues" evidence="1">
    <location>
        <begin position="66"/>
        <end position="76"/>
    </location>
</feature>
<name>A0A086T3B9_HAPC1</name>
<keyword evidence="2" id="KW-0472">Membrane</keyword>
<feature type="compositionally biased region" description="Low complexity" evidence="1">
    <location>
        <begin position="317"/>
        <end position="329"/>
    </location>
</feature>
<feature type="compositionally biased region" description="Basic and acidic residues" evidence="1">
    <location>
        <begin position="772"/>
        <end position="781"/>
    </location>
</feature>
<feature type="transmembrane region" description="Helical" evidence="2">
    <location>
        <begin position="1159"/>
        <end position="1179"/>
    </location>
</feature>
<feature type="region of interest" description="Disordered" evidence="1">
    <location>
        <begin position="397"/>
        <end position="422"/>
    </location>
</feature>
<feature type="region of interest" description="Disordered" evidence="1">
    <location>
        <begin position="550"/>
        <end position="585"/>
    </location>
</feature>
<dbReference type="PANTHER" id="PTHR38426:SF1">
    <property type="entry name" value="MAINTENANCE OF TELOMERE CAPPING PROTEIN 4"/>
    <property type="match status" value="1"/>
</dbReference>
<keyword evidence="2" id="KW-1133">Transmembrane helix</keyword>
<accession>A0A086T3B9</accession>
<gene>
    <name evidence="3" type="ORF">ACRE_053740</name>
</gene>
<dbReference type="EMBL" id="JPKY01000060">
    <property type="protein sequence ID" value="KFH43851.1"/>
    <property type="molecule type" value="Genomic_DNA"/>
</dbReference>
<reference evidence="4" key="1">
    <citation type="journal article" date="2014" name="Genome Announc.">
        <title>Genome sequence and annotation of Acremonium chrysogenum, producer of the beta-lactam antibiotic cephalosporin C.</title>
        <authorList>
            <person name="Terfehr D."/>
            <person name="Dahlmann T.A."/>
            <person name="Specht T."/>
            <person name="Zadra I."/>
            <person name="Kuernsteiner H."/>
            <person name="Kueck U."/>
        </authorList>
    </citation>
    <scope>NUCLEOTIDE SEQUENCE [LARGE SCALE GENOMIC DNA]</scope>
    <source>
        <strain evidence="4">ATCC 11550 / CBS 779.69 / DSM 880 / IAM 14645 / JCM 23072 / IMI 49137</strain>
    </source>
</reference>
<dbReference type="STRING" id="857340.A0A086T3B9"/>